<evidence type="ECO:0000256" key="11">
    <source>
        <dbReference type="ARBA" id="ARBA00064153"/>
    </source>
</evidence>
<keyword evidence="16" id="KW-1185">Reference proteome</keyword>
<keyword evidence="5" id="KW-1133">Transmembrane helix</keyword>
<evidence type="ECO:0000259" key="14">
    <source>
        <dbReference type="PROSITE" id="PS50287"/>
    </source>
</evidence>
<accession>A0A7K7AD86</accession>
<dbReference type="Pfam" id="PF00530">
    <property type="entry name" value="SRCR"/>
    <property type="match status" value="2"/>
</dbReference>
<dbReference type="SUPFAM" id="SSF56487">
    <property type="entry name" value="SRCR-like"/>
    <property type="match status" value="2"/>
</dbReference>
<protein>
    <recommendedName>
        <fullName evidence="12">Soluble scavenger receptor cysteine-rich domain-containing protein SSC5D</fullName>
    </recommendedName>
</protein>
<feature type="disulfide bond" evidence="13">
    <location>
        <begin position="31"/>
        <end position="92"/>
    </location>
</feature>
<dbReference type="PANTHER" id="PTHR48071:SF18">
    <property type="entry name" value="DELETED IN MALIGNANT BRAIN TUMORS 1 PROTEIN-RELATED"/>
    <property type="match status" value="1"/>
</dbReference>
<feature type="domain" description="SRCR" evidence="14">
    <location>
        <begin position="119"/>
        <end position="163"/>
    </location>
</feature>
<dbReference type="FunFam" id="3.10.250.10:FF:000016">
    <property type="entry name" value="Scavenger receptor cysteine-rich protein type 12"/>
    <property type="match status" value="1"/>
</dbReference>
<dbReference type="PROSITE" id="PS00420">
    <property type="entry name" value="SRCR_1"/>
    <property type="match status" value="1"/>
</dbReference>
<comment type="caution">
    <text evidence="15">The sequence shown here is derived from an EMBL/GenBank/DDBJ whole genome shotgun (WGS) entry which is preliminary data.</text>
</comment>
<evidence type="ECO:0000256" key="9">
    <source>
        <dbReference type="ARBA" id="ARBA00023180"/>
    </source>
</evidence>
<dbReference type="SMART" id="SM00202">
    <property type="entry name" value="SR"/>
    <property type="match status" value="2"/>
</dbReference>
<feature type="domain" description="SRCR" evidence="14">
    <location>
        <begin position="1"/>
        <end position="93"/>
    </location>
</feature>
<comment type="subcellular location">
    <subcellularLocation>
        <location evidence="1">Membrane</location>
        <topology evidence="1">Single-pass membrane protein</topology>
    </subcellularLocation>
</comment>
<dbReference type="PROSITE" id="PS50287">
    <property type="entry name" value="SRCR_2"/>
    <property type="match status" value="2"/>
</dbReference>
<keyword evidence="6" id="KW-0472">Membrane</keyword>
<feature type="disulfide bond" evidence="13">
    <location>
        <begin position="62"/>
        <end position="72"/>
    </location>
</feature>
<keyword evidence="3" id="KW-0732">Signal</keyword>
<keyword evidence="9" id="KW-0325">Glycoprotein</keyword>
<evidence type="ECO:0000256" key="12">
    <source>
        <dbReference type="ARBA" id="ARBA00069168"/>
    </source>
</evidence>
<keyword evidence="4" id="KW-0677">Repeat</keyword>
<feature type="non-terminal residue" evidence="15">
    <location>
        <position position="163"/>
    </location>
</feature>
<evidence type="ECO:0000256" key="3">
    <source>
        <dbReference type="ARBA" id="ARBA00022729"/>
    </source>
</evidence>
<evidence type="ECO:0000313" key="16">
    <source>
        <dbReference type="Proteomes" id="UP000538817"/>
    </source>
</evidence>
<dbReference type="Proteomes" id="UP000538817">
    <property type="component" value="Unassembled WGS sequence"/>
</dbReference>
<comment type="caution">
    <text evidence="13">Lacks conserved residue(s) required for the propagation of feature annotation.</text>
</comment>
<dbReference type="EMBL" id="VZSG01001650">
    <property type="protein sequence ID" value="NWX93847.1"/>
    <property type="molecule type" value="Genomic_DNA"/>
</dbReference>
<dbReference type="Gene3D" id="3.10.250.10">
    <property type="entry name" value="SRCR-like domain"/>
    <property type="match status" value="2"/>
</dbReference>
<keyword evidence="7 13" id="KW-1015">Disulfide bond</keyword>
<keyword evidence="2" id="KW-0812">Transmembrane</keyword>
<keyword evidence="8" id="KW-0675">Receptor</keyword>
<dbReference type="InterPro" id="IPR036772">
    <property type="entry name" value="SRCR-like_dom_sf"/>
</dbReference>
<name>A0A7K7AD86_9AVES</name>
<dbReference type="AlphaFoldDB" id="A0A7K7AD86"/>
<evidence type="ECO:0000256" key="5">
    <source>
        <dbReference type="ARBA" id="ARBA00022989"/>
    </source>
</evidence>
<evidence type="ECO:0000256" key="7">
    <source>
        <dbReference type="ARBA" id="ARBA00023157"/>
    </source>
</evidence>
<comment type="subunit">
    <text evidence="11">Interacts with LGALS1 and laminin.</text>
</comment>
<evidence type="ECO:0000256" key="1">
    <source>
        <dbReference type="ARBA" id="ARBA00004167"/>
    </source>
</evidence>
<dbReference type="GO" id="GO:0004252">
    <property type="term" value="F:serine-type endopeptidase activity"/>
    <property type="evidence" value="ECO:0007669"/>
    <property type="project" value="TreeGrafter"/>
</dbReference>
<evidence type="ECO:0000256" key="10">
    <source>
        <dbReference type="ARBA" id="ARBA00058074"/>
    </source>
</evidence>
<dbReference type="InterPro" id="IPR001190">
    <property type="entry name" value="SRCR"/>
</dbReference>
<feature type="non-terminal residue" evidence="15">
    <location>
        <position position="1"/>
    </location>
</feature>
<dbReference type="PANTHER" id="PTHR48071">
    <property type="entry name" value="SRCR DOMAIN-CONTAINING PROTEIN"/>
    <property type="match status" value="1"/>
</dbReference>
<gene>
    <name evidence="15" type="primary">Dmbt1_10</name>
    <name evidence="15" type="ORF">NOTPEN_R11421</name>
</gene>
<sequence>ECEGRVEVFDGSGWGTVCDDAWGMSDAHVVCRQLGCGRARAALGNARFGPGSGPILLDNVQCGGYESSLQQCRHNGWGRHNCAHREDAGVICAGRPDDVSMSPINNISFFFLPSKEFSLRLVNGHHRCEGRVEIYYEGSWGTVCDDSWDLTDAQVVCNQLGCG</sequence>
<proteinExistence type="predicted"/>
<feature type="disulfide bond" evidence="13">
    <location>
        <begin position="18"/>
        <end position="82"/>
    </location>
</feature>
<dbReference type="PRINTS" id="PR00258">
    <property type="entry name" value="SPERACTRCPTR"/>
</dbReference>
<organism evidence="15 16">
    <name type="scientific">Nothoprocta pentlandii</name>
    <dbReference type="NCBI Taxonomy" id="2585814"/>
    <lineage>
        <taxon>Eukaryota</taxon>
        <taxon>Metazoa</taxon>
        <taxon>Chordata</taxon>
        <taxon>Craniata</taxon>
        <taxon>Vertebrata</taxon>
        <taxon>Euteleostomi</taxon>
        <taxon>Archelosauria</taxon>
        <taxon>Archosauria</taxon>
        <taxon>Dinosauria</taxon>
        <taxon>Saurischia</taxon>
        <taxon>Theropoda</taxon>
        <taxon>Coelurosauria</taxon>
        <taxon>Aves</taxon>
        <taxon>Palaeognathae</taxon>
        <taxon>Tinamiformes</taxon>
        <taxon>Tinamidae</taxon>
        <taxon>Nothoprocta</taxon>
    </lineage>
</organism>
<evidence type="ECO:0000256" key="13">
    <source>
        <dbReference type="PROSITE-ProRule" id="PRU00196"/>
    </source>
</evidence>
<evidence type="ECO:0000256" key="2">
    <source>
        <dbReference type="ARBA" id="ARBA00022692"/>
    </source>
</evidence>
<evidence type="ECO:0000256" key="6">
    <source>
        <dbReference type="ARBA" id="ARBA00023136"/>
    </source>
</evidence>
<dbReference type="GO" id="GO:0005886">
    <property type="term" value="C:plasma membrane"/>
    <property type="evidence" value="ECO:0007669"/>
    <property type="project" value="TreeGrafter"/>
</dbReference>
<evidence type="ECO:0000313" key="15">
    <source>
        <dbReference type="EMBL" id="NWX93847.1"/>
    </source>
</evidence>
<evidence type="ECO:0000256" key="4">
    <source>
        <dbReference type="ARBA" id="ARBA00022737"/>
    </source>
</evidence>
<comment type="function">
    <text evidence="10">Binds to extracellular matrix proteins. Binds to pathogen-associated molecular patterns (PAMPs) present on the cell walls of Gram-positive and Gram-negative bacteria and fungi, behaving as a pattern recognition receptor (PRR). Induces bacterial and fungal aggregation and subsequent inhibition of PAMP-induced cytokine release. Does not possess intrinsic bactericidal activity. May play a role in the innate defense and homeostasis of certain epithelial surfaces.</text>
</comment>
<evidence type="ECO:0000256" key="8">
    <source>
        <dbReference type="ARBA" id="ARBA00023170"/>
    </source>
</evidence>
<dbReference type="GO" id="GO:0031638">
    <property type="term" value="P:zymogen activation"/>
    <property type="evidence" value="ECO:0007669"/>
    <property type="project" value="TreeGrafter"/>
</dbReference>
<dbReference type="FunFam" id="3.10.250.10:FF:000007">
    <property type="entry name" value="Soluble scavenger receptor cysteine-rich domain-containing protein SSC5D"/>
    <property type="match status" value="1"/>
</dbReference>
<reference evidence="15 16" key="1">
    <citation type="submission" date="2019-09" db="EMBL/GenBank/DDBJ databases">
        <title>Bird 10,000 Genomes (B10K) Project - Family phase.</title>
        <authorList>
            <person name="Zhang G."/>
        </authorList>
    </citation>
    <scope>NUCLEOTIDE SEQUENCE [LARGE SCALE GENOMIC DNA]</scope>
    <source>
        <strain evidence="15">B10K-MSB-04</strain>
    </source>
</reference>